<keyword evidence="7" id="KW-0832">Ubl conjugation</keyword>
<dbReference type="InterPro" id="IPR051639">
    <property type="entry name" value="BCD1"/>
</dbReference>
<dbReference type="GO" id="GO:0000463">
    <property type="term" value="P:maturation of LSU-rRNA from tricistronic rRNA transcript (SSU-rRNA, 5.8S rRNA, LSU-rRNA)"/>
    <property type="evidence" value="ECO:0007669"/>
    <property type="project" value="TreeGrafter"/>
</dbReference>
<dbReference type="CDD" id="cd23023">
    <property type="entry name" value="zf-HIT_BCD1"/>
    <property type="match status" value="1"/>
</dbReference>
<dbReference type="GO" id="GO:0048254">
    <property type="term" value="P:snoRNA localization"/>
    <property type="evidence" value="ECO:0007669"/>
    <property type="project" value="TreeGrafter"/>
</dbReference>
<dbReference type="OMA" id="HKRLAWT"/>
<dbReference type="InterPro" id="IPR007529">
    <property type="entry name" value="Znf_HIT"/>
</dbReference>
<dbReference type="Proteomes" id="UP000193240">
    <property type="component" value="Unassembled WGS sequence"/>
</dbReference>
<comment type="subunit">
    <text evidence="10">Interacts with FBL, SNU13, NOP58, NUFIP1, RUVBL1, RUVBL2 and TAF9. Interacts (via HIT-type zinc finger) with the RUVBL1/RUVBL2 complex in the presence of ADP.</text>
</comment>
<gene>
    <name evidence="16" type="ORF">B5807_09702</name>
</gene>
<comment type="function">
    <text evidence="8">Required for box C/D snoRNAs accumulation involved in snoRNA processing, snoRNA transport to the nucleolus and ribosome biogenesis.</text>
</comment>
<sequence>MSDQTLLSNLCSVCNIKESKYKCPGCSARTCSLPCVKRHKQWAQCSGKRDPTKYVKKSDLATPAGIDHDYNFLSGIERNLEKSEKSVAEKGLDVGSNARPKGDRAQGMDYHFAAAGVKVLRAPKGMSRSKENNTHRSKSGNRNIIWTVEWIGEDKTRILTQSSAVEPIYRLHPLHESPSSKKKRKRDAETSAPDGESDAALQAGASEPGFAKPSQGQKTVPLPESASTNSSLPDVTVPLASKEQRYDFYLFRPRTSSARRVLIPLASSSTLGEILRGNIVEEFPTIYYFTTSASELPEGFVLDEQYRQEEGEQQKEYEELMRDVDPEILKRLKENETGSSKREEEVDSKKILDVLKQDLCGL</sequence>
<evidence type="ECO:0000256" key="6">
    <source>
        <dbReference type="ARBA" id="ARBA00022833"/>
    </source>
</evidence>
<organism evidence="16 17">
    <name type="scientific">Epicoccum nigrum</name>
    <name type="common">Soil fungus</name>
    <name type="synonym">Epicoccum purpurascens</name>
    <dbReference type="NCBI Taxonomy" id="105696"/>
    <lineage>
        <taxon>Eukaryota</taxon>
        <taxon>Fungi</taxon>
        <taxon>Dikarya</taxon>
        <taxon>Ascomycota</taxon>
        <taxon>Pezizomycotina</taxon>
        <taxon>Dothideomycetes</taxon>
        <taxon>Pleosporomycetidae</taxon>
        <taxon>Pleosporales</taxon>
        <taxon>Pleosporineae</taxon>
        <taxon>Didymellaceae</taxon>
        <taxon>Epicoccum</taxon>
    </lineage>
</organism>
<dbReference type="EMBL" id="KZ107853">
    <property type="protein sequence ID" value="OSS45669.1"/>
    <property type="molecule type" value="Genomic_DNA"/>
</dbReference>
<feature type="domain" description="HIT-type" evidence="15">
    <location>
        <begin position="11"/>
        <end position="45"/>
    </location>
</feature>
<dbReference type="PANTHER" id="PTHR13483">
    <property type="entry name" value="BOX C_D SNORNA PROTEIN 1-RELATED"/>
    <property type="match status" value="1"/>
</dbReference>
<evidence type="ECO:0000256" key="11">
    <source>
        <dbReference type="ARBA" id="ARBA00068630"/>
    </source>
</evidence>
<evidence type="ECO:0000313" key="17">
    <source>
        <dbReference type="Proteomes" id="UP000193240"/>
    </source>
</evidence>
<dbReference type="STRING" id="105696.A0A1Y2LQ03"/>
<evidence type="ECO:0000256" key="3">
    <source>
        <dbReference type="ARBA" id="ARBA00022553"/>
    </source>
</evidence>
<evidence type="ECO:0000256" key="1">
    <source>
        <dbReference type="ARBA" id="ARBA00022499"/>
    </source>
</evidence>
<keyword evidence="3" id="KW-0597">Phosphoprotein</keyword>
<dbReference type="GO" id="GO:0070761">
    <property type="term" value="C:pre-snoRNP complex"/>
    <property type="evidence" value="ECO:0007669"/>
    <property type="project" value="TreeGrafter"/>
</dbReference>
<dbReference type="PROSITE" id="PS51083">
    <property type="entry name" value="ZF_HIT"/>
    <property type="match status" value="1"/>
</dbReference>
<feature type="region of interest" description="Disordered" evidence="14">
    <location>
        <begin position="170"/>
        <end position="235"/>
    </location>
</feature>
<dbReference type="GO" id="GO:0008270">
    <property type="term" value="F:zinc ion binding"/>
    <property type="evidence" value="ECO:0007669"/>
    <property type="project" value="UniProtKB-UniRule"/>
</dbReference>
<dbReference type="Pfam" id="PF25790">
    <property type="entry name" value="BCD1"/>
    <property type="match status" value="1"/>
</dbReference>
<dbReference type="PANTHER" id="PTHR13483:SF11">
    <property type="entry name" value="ZINC FINGER HIT DOMAIN-CONTAINING PROTEIN 3"/>
    <property type="match status" value="1"/>
</dbReference>
<dbReference type="GO" id="GO:0000492">
    <property type="term" value="P:box C/D snoRNP assembly"/>
    <property type="evidence" value="ECO:0007669"/>
    <property type="project" value="TreeGrafter"/>
</dbReference>
<evidence type="ECO:0000313" key="16">
    <source>
        <dbReference type="EMBL" id="OSS45669.1"/>
    </source>
</evidence>
<evidence type="ECO:0000256" key="5">
    <source>
        <dbReference type="ARBA" id="ARBA00022771"/>
    </source>
</evidence>
<evidence type="ECO:0000256" key="9">
    <source>
        <dbReference type="ARBA" id="ARBA00049654"/>
    </source>
</evidence>
<dbReference type="InParanoid" id="A0A1Y2LQ03"/>
<protein>
    <recommendedName>
        <fullName evidence="11">Box C/D snoRNA protein 1</fullName>
    </recommendedName>
    <alternativeName>
        <fullName evidence="12">Zinc finger HIT domain-containing protein 6</fullName>
    </alternativeName>
</protein>
<dbReference type="SUPFAM" id="SSF144232">
    <property type="entry name" value="HIT/MYND zinc finger-like"/>
    <property type="match status" value="1"/>
</dbReference>
<reference evidence="16 17" key="1">
    <citation type="journal article" date="2017" name="Genome Announc.">
        <title>Genome sequence of the saprophytic ascomycete Epicoccum nigrum ICMP 19927 strain isolated from New Zealand.</title>
        <authorList>
            <person name="Fokin M."/>
            <person name="Fleetwood D."/>
            <person name="Weir B.S."/>
            <person name="Villas-Boas S.G."/>
        </authorList>
    </citation>
    <scope>NUCLEOTIDE SEQUENCE [LARGE SCALE GENOMIC DNA]</scope>
    <source>
        <strain evidence="16 17">ICMP 19927</strain>
    </source>
</reference>
<dbReference type="Pfam" id="PF04438">
    <property type="entry name" value="zf-HIT"/>
    <property type="match status" value="1"/>
</dbReference>
<keyword evidence="17" id="KW-1185">Reference proteome</keyword>
<accession>A0A1Y2LQ03</accession>
<dbReference type="InterPro" id="IPR057721">
    <property type="entry name" value="BCD1_alpha/beta"/>
</dbReference>
<evidence type="ECO:0000256" key="12">
    <source>
        <dbReference type="ARBA" id="ARBA00077531"/>
    </source>
</evidence>
<evidence type="ECO:0000256" key="4">
    <source>
        <dbReference type="ARBA" id="ARBA00022723"/>
    </source>
</evidence>
<comment type="similarity">
    <text evidence="9">Belongs to the BCD1 family.</text>
</comment>
<name>A0A1Y2LQ03_EPING</name>
<keyword evidence="2" id="KW-0690">Ribosome biogenesis</keyword>
<evidence type="ECO:0000256" key="2">
    <source>
        <dbReference type="ARBA" id="ARBA00022517"/>
    </source>
</evidence>
<evidence type="ECO:0000256" key="10">
    <source>
        <dbReference type="ARBA" id="ARBA00061949"/>
    </source>
</evidence>
<proteinExistence type="inferred from homology"/>
<keyword evidence="4" id="KW-0479">Metal-binding</keyword>
<dbReference type="AlphaFoldDB" id="A0A1Y2LQ03"/>
<keyword evidence="1" id="KW-1017">Isopeptide bond</keyword>
<dbReference type="FunCoup" id="A0A1Y2LQ03">
    <property type="interactions" value="108"/>
</dbReference>
<evidence type="ECO:0000256" key="7">
    <source>
        <dbReference type="ARBA" id="ARBA00022843"/>
    </source>
</evidence>
<dbReference type="Gene3D" id="3.30.60.190">
    <property type="match status" value="1"/>
</dbReference>
<evidence type="ECO:0000256" key="14">
    <source>
        <dbReference type="SAM" id="MobiDB-lite"/>
    </source>
</evidence>
<evidence type="ECO:0000256" key="8">
    <source>
        <dbReference type="ARBA" id="ARBA00049598"/>
    </source>
</evidence>
<keyword evidence="6" id="KW-0862">Zinc</keyword>
<keyword evidence="5 13" id="KW-0863">Zinc-finger</keyword>
<dbReference type="FunFam" id="3.30.60.190:FF:000001">
    <property type="entry name" value="box C/D snoRNA protein 1"/>
    <property type="match status" value="1"/>
</dbReference>
<dbReference type="GO" id="GO:0005634">
    <property type="term" value="C:nucleus"/>
    <property type="evidence" value="ECO:0007669"/>
    <property type="project" value="TreeGrafter"/>
</dbReference>
<evidence type="ECO:0000256" key="13">
    <source>
        <dbReference type="PROSITE-ProRule" id="PRU00453"/>
    </source>
</evidence>
<evidence type="ECO:0000259" key="15">
    <source>
        <dbReference type="PROSITE" id="PS51083"/>
    </source>
</evidence>